<keyword evidence="2" id="KW-1185">Reference proteome</keyword>
<evidence type="ECO:0000313" key="1">
    <source>
        <dbReference type="EMBL" id="OZM57052.1"/>
    </source>
</evidence>
<evidence type="ECO:0000313" key="2">
    <source>
        <dbReference type="Proteomes" id="UP000217083"/>
    </source>
</evidence>
<accession>A0A263BU35</accession>
<name>A0A263BU35_9BACI</name>
<proteinExistence type="predicted"/>
<dbReference type="AlphaFoldDB" id="A0A263BU35"/>
<sequence length="258" mass="29838">MEDEKSNCEGFRCPEFLSESAEDDQFFIPKDCCGNEKIPQPKFPSPNSCLTEEELKEVEERIARANELLLDIALSNTREDNEVFQKAFDGVQGQSVKIEIDCISKENPEQSATFSGVVMVVGFDFVVLKTKEGFEAIIPFEKIKHIKLSGKFAEKQEEKRLINIDPIFRRKLTYHFGRTVSSSPQLIQIFFRLRIKIYMMLLIEEKVKVNVEGDTMEGIVFDVHNESFTLKIREKIREIPIEKLCYIVVIKESNEKKI</sequence>
<reference evidence="2" key="1">
    <citation type="submission" date="2017-08" db="EMBL/GenBank/DDBJ databases">
        <authorList>
            <person name="Huang Z."/>
        </authorList>
    </citation>
    <scope>NUCLEOTIDE SEQUENCE [LARGE SCALE GENOMIC DNA]</scope>
    <source>
        <strain evidence="2">SA5d-4</strain>
    </source>
</reference>
<organism evidence="1 2">
    <name type="scientific">Lottiidibacillus patelloidae</name>
    <dbReference type="NCBI Taxonomy" id="2670334"/>
    <lineage>
        <taxon>Bacteria</taxon>
        <taxon>Bacillati</taxon>
        <taxon>Bacillota</taxon>
        <taxon>Bacilli</taxon>
        <taxon>Bacillales</taxon>
        <taxon>Bacillaceae</taxon>
        <taxon>Lottiidibacillus</taxon>
    </lineage>
</organism>
<protein>
    <submittedName>
        <fullName evidence="1">Uncharacterized protein</fullName>
    </submittedName>
</protein>
<gene>
    <name evidence="1" type="ORF">CIB95_09815</name>
</gene>
<dbReference type="EMBL" id="NPIA01000004">
    <property type="protein sequence ID" value="OZM57052.1"/>
    <property type="molecule type" value="Genomic_DNA"/>
</dbReference>
<comment type="caution">
    <text evidence="1">The sequence shown here is derived from an EMBL/GenBank/DDBJ whole genome shotgun (WGS) entry which is preliminary data.</text>
</comment>
<reference evidence="1 2" key="2">
    <citation type="submission" date="2017-09" db="EMBL/GenBank/DDBJ databases">
        <title>Bacillus patelloidae sp. nov., isolated from the intestinal tract of a marine limpet.</title>
        <authorList>
            <person name="Liu R."/>
            <person name="Dong C."/>
            <person name="Shao Z."/>
        </authorList>
    </citation>
    <scope>NUCLEOTIDE SEQUENCE [LARGE SCALE GENOMIC DNA]</scope>
    <source>
        <strain evidence="1 2">SA5d-4</strain>
    </source>
</reference>
<dbReference type="Proteomes" id="UP000217083">
    <property type="component" value="Unassembled WGS sequence"/>
</dbReference>